<keyword evidence="1" id="KW-0812">Transmembrane</keyword>
<keyword evidence="3" id="KW-1185">Reference proteome</keyword>
<evidence type="ECO:0000256" key="1">
    <source>
        <dbReference type="SAM" id="Phobius"/>
    </source>
</evidence>
<reference evidence="2" key="1">
    <citation type="submission" date="2021-01" db="EMBL/GenBank/DDBJ databases">
        <authorList>
            <consortium name="Genoscope - CEA"/>
            <person name="William W."/>
        </authorList>
    </citation>
    <scope>NUCLEOTIDE SEQUENCE</scope>
</reference>
<accession>A0A8S1RSB1</accession>
<dbReference type="AlphaFoldDB" id="A0A8S1RSB1"/>
<evidence type="ECO:0000313" key="3">
    <source>
        <dbReference type="Proteomes" id="UP000692954"/>
    </source>
</evidence>
<proteinExistence type="predicted"/>
<dbReference type="OrthoDB" id="534912at2759"/>
<evidence type="ECO:0000313" key="2">
    <source>
        <dbReference type="EMBL" id="CAD8130200.1"/>
    </source>
</evidence>
<comment type="caution">
    <text evidence="2">The sequence shown here is derived from an EMBL/GenBank/DDBJ whole genome shotgun (WGS) entry which is preliminary data.</text>
</comment>
<keyword evidence="1" id="KW-1133">Transmembrane helix</keyword>
<dbReference type="EMBL" id="CAJJDN010000268">
    <property type="protein sequence ID" value="CAD8130200.1"/>
    <property type="molecule type" value="Genomic_DNA"/>
</dbReference>
<gene>
    <name evidence="2" type="ORF">PSON_ATCC_30995.1.T2680027</name>
</gene>
<keyword evidence="1" id="KW-0472">Membrane</keyword>
<feature type="transmembrane region" description="Helical" evidence="1">
    <location>
        <begin position="49"/>
        <end position="79"/>
    </location>
</feature>
<protein>
    <submittedName>
        <fullName evidence="2">Uncharacterized protein</fullName>
    </submittedName>
</protein>
<organism evidence="2 3">
    <name type="scientific">Paramecium sonneborni</name>
    <dbReference type="NCBI Taxonomy" id="65129"/>
    <lineage>
        <taxon>Eukaryota</taxon>
        <taxon>Sar</taxon>
        <taxon>Alveolata</taxon>
        <taxon>Ciliophora</taxon>
        <taxon>Intramacronucleata</taxon>
        <taxon>Oligohymenophorea</taxon>
        <taxon>Peniculida</taxon>
        <taxon>Parameciidae</taxon>
        <taxon>Paramecium</taxon>
    </lineage>
</organism>
<sequence length="80" mass="8859">MEQLKESFDIGYLCICDSGITFGNDSKQFFGSSVYIGFDMINKRHLREFTISTTVASTATCIVSGGAASPMIYIGYLYYL</sequence>
<name>A0A8S1RSB1_9CILI</name>
<dbReference type="Proteomes" id="UP000692954">
    <property type="component" value="Unassembled WGS sequence"/>
</dbReference>